<proteinExistence type="inferred from homology"/>
<dbReference type="EMBL" id="DSXR01000014">
    <property type="protein sequence ID" value="HGS86161.1"/>
    <property type="molecule type" value="Genomic_DNA"/>
</dbReference>
<evidence type="ECO:0000256" key="3">
    <source>
        <dbReference type="ARBA" id="ARBA00023295"/>
    </source>
</evidence>
<dbReference type="Gene3D" id="2.60.40.1180">
    <property type="entry name" value="Golgi alpha-mannosidase II"/>
    <property type="match status" value="1"/>
</dbReference>
<name>A0A7C4KZZ4_9CHLR</name>
<dbReference type="GO" id="GO:0004556">
    <property type="term" value="F:alpha-amylase activity"/>
    <property type="evidence" value="ECO:0007669"/>
    <property type="project" value="TreeGrafter"/>
</dbReference>
<dbReference type="InterPro" id="IPR017853">
    <property type="entry name" value="GH"/>
</dbReference>
<organism evidence="5">
    <name type="scientific">Bellilinea caldifistulae</name>
    <dbReference type="NCBI Taxonomy" id="360411"/>
    <lineage>
        <taxon>Bacteria</taxon>
        <taxon>Bacillati</taxon>
        <taxon>Chloroflexota</taxon>
        <taxon>Anaerolineae</taxon>
        <taxon>Anaerolineales</taxon>
        <taxon>Anaerolineaceae</taxon>
        <taxon>Bellilinea</taxon>
    </lineage>
</organism>
<dbReference type="Pfam" id="PF00128">
    <property type="entry name" value="Alpha-amylase"/>
    <property type="match status" value="1"/>
</dbReference>
<dbReference type="InterPro" id="IPR045857">
    <property type="entry name" value="O16G_dom_2"/>
</dbReference>
<dbReference type="SUPFAM" id="SSF51011">
    <property type="entry name" value="Glycosyl hydrolase domain"/>
    <property type="match status" value="1"/>
</dbReference>
<dbReference type="PANTHER" id="PTHR10357">
    <property type="entry name" value="ALPHA-AMYLASE FAMILY MEMBER"/>
    <property type="match status" value="1"/>
</dbReference>
<evidence type="ECO:0000256" key="2">
    <source>
        <dbReference type="ARBA" id="ARBA00022801"/>
    </source>
</evidence>
<dbReference type="Gene3D" id="3.20.20.80">
    <property type="entry name" value="Glycosidases"/>
    <property type="match status" value="1"/>
</dbReference>
<keyword evidence="2" id="KW-0378">Hydrolase</keyword>
<protein>
    <submittedName>
        <fullName evidence="5">Alpha-glucosidase</fullName>
    </submittedName>
</protein>
<comment type="caution">
    <text evidence="5">The sequence shown here is derived from an EMBL/GenBank/DDBJ whole genome shotgun (WGS) entry which is preliminary data.</text>
</comment>
<feature type="domain" description="Glycosyl hydrolase family 13 catalytic" evidence="4">
    <location>
        <begin position="17"/>
        <end position="428"/>
    </location>
</feature>
<keyword evidence="3" id="KW-0326">Glycosidase</keyword>
<gene>
    <name evidence="5" type="ORF">ENT17_00915</name>
</gene>
<accession>A0A7C4KZZ4</accession>
<comment type="similarity">
    <text evidence="1">Belongs to the glycosyl hydrolase 13 family.</text>
</comment>
<dbReference type="FunFam" id="3.90.400.10:FF:000002">
    <property type="entry name" value="Sucrose isomerase"/>
    <property type="match status" value="1"/>
</dbReference>
<reference evidence="5" key="1">
    <citation type="journal article" date="2020" name="mSystems">
        <title>Genome- and Community-Level Interaction Insights into Carbon Utilization and Element Cycling Functions of Hydrothermarchaeota in Hydrothermal Sediment.</title>
        <authorList>
            <person name="Zhou Z."/>
            <person name="Liu Y."/>
            <person name="Xu W."/>
            <person name="Pan J."/>
            <person name="Luo Z.H."/>
            <person name="Li M."/>
        </authorList>
    </citation>
    <scope>NUCLEOTIDE SEQUENCE [LARGE SCALE GENOMIC DNA]</scope>
    <source>
        <strain evidence="5">SpSt-556</strain>
    </source>
</reference>
<dbReference type="CDD" id="cd11333">
    <property type="entry name" value="AmyAc_SI_OligoGlu_DGase"/>
    <property type="match status" value="1"/>
</dbReference>
<evidence type="ECO:0000256" key="1">
    <source>
        <dbReference type="ARBA" id="ARBA00008061"/>
    </source>
</evidence>
<evidence type="ECO:0000259" key="4">
    <source>
        <dbReference type="SMART" id="SM00642"/>
    </source>
</evidence>
<dbReference type="InterPro" id="IPR013780">
    <property type="entry name" value="Glyco_hydro_b"/>
</dbReference>
<dbReference type="AlphaFoldDB" id="A0A7C4KZZ4"/>
<dbReference type="SMART" id="SM00642">
    <property type="entry name" value="Aamy"/>
    <property type="match status" value="1"/>
</dbReference>
<evidence type="ECO:0000313" key="5">
    <source>
        <dbReference type="EMBL" id="HGS86161.1"/>
    </source>
</evidence>
<sequence>MSSMSQKKWWQSAVFYQIYPRSFADGNGDGIGDFEGMIQKVEYLHWLGVDAVWLSPHFPSPQVDWGYDVSDYYGVAPEYGTMEQFIRFMDELHRRDMRLVLDLVLNHTSDQHPWFVESRSSRDNPKRDWYVWKPPRDGRPPNDWFSTFGGPAWTFDPQTGEYYYHFFFAQQPDLNWRNPEVKQAMFDVVRYWLNLGVDGFRLDAVGTIFEREGYPNHATGDHLDAIYRDSRLARTKAEQRKANRRWLRMFRHQVDMPEVHELMRELRQVVDEFPEKVLIGETEDIRFYGNGEDELHLNFNFPLMHTNRLTPRWVRKNQEERLSSLPAGAWPCNTLNNHDSGRMMSQFGDGKHDWQIARVDLALLLTLKGTPFLYNGEEIGMVNHLGLKVEDFRDLLSLHAYRLEIELLGSSPQEAELYAIQYGRDKCRTPLQWANQPNAGFCPAEVKPWLPVHPNFGEGVNVDEQYNQPDSMLAYYRRLLQLRKSLPVLIHGDYQPLDRHNPHVFSFLRRTADQTCLIALNMKAHRAKTHLSENIKNLRCVFSTHRSEGFAENGVLSLQPFEVWIGLAETL</sequence>
<dbReference type="SUPFAM" id="SSF51445">
    <property type="entry name" value="(Trans)glycosidases"/>
    <property type="match status" value="1"/>
</dbReference>
<dbReference type="PANTHER" id="PTHR10357:SF179">
    <property type="entry name" value="NEUTRAL AND BASIC AMINO ACID TRANSPORT PROTEIN RBAT"/>
    <property type="match status" value="1"/>
</dbReference>
<dbReference type="InterPro" id="IPR006047">
    <property type="entry name" value="GH13_cat_dom"/>
</dbReference>
<dbReference type="GO" id="GO:0009313">
    <property type="term" value="P:oligosaccharide catabolic process"/>
    <property type="evidence" value="ECO:0007669"/>
    <property type="project" value="TreeGrafter"/>
</dbReference>
<dbReference type="Gene3D" id="3.90.400.10">
    <property type="entry name" value="Oligo-1,6-glucosidase, Domain 2"/>
    <property type="match status" value="1"/>
</dbReference>